<feature type="transmembrane region" description="Helical" evidence="6">
    <location>
        <begin position="63"/>
        <end position="80"/>
    </location>
</feature>
<dbReference type="Gene3D" id="1.20.1250.20">
    <property type="entry name" value="MFS general substrate transporter like domains"/>
    <property type="match status" value="1"/>
</dbReference>
<feature type="transmembrane region" description="Helical" evidence="6">
    <location>
        <begin position="140"/>
        <end position="157"/>
    </location>
</feature>
<feature type="transmembrane region" description="Helical" evidence="6">
    <location>
        <begin position="399"/>
        <end position="421"/>
    </location>
</feature>
<gene>
    <name evidence="8" type="ORF">HMPREF1541_05198</name>
</gene>
<feature type="transmembrane region" description="Helical" evidence="6">
    <location>
        <begin position="339"/>
        <end position="356"/>
    </location>
</feature>
<dbReference type="GeneID" id="19972537"/>
<dbReference type="InParanoid" id="W2RYT4"/>
<dbReference type="InterPro" id="IPR036259">
    <property type="entry name" value="MFS_trans_sf"/>
</dbReference>
<evidence type="ECO:0000256" key="3">
    <source>
        <dbReference type="ARBA" id="ARBA00022692"/>
    </source>
</evidence>
<dbReference type="eggNOG" id="KOG2533">
    <property type="taxonomic scope" value="Eukaryota"/>
</dbReference>
<evidence type="ECO:0000256" key="4">
    <source>
        <dbReference type="ARBA" id="ARBA00022989"/>
    </source>
</evidence>
<accession>W2RYT4</accession>
<keyword evidence="4 6" id="KW-1133">Transmembrane helix</keyword>
<dbReference type="Pfam" id="PF07690">
    <property type="entry name" value="MFS_1"/>
    <property type="match status" value="1"/>
</dbReference>
<dbReference type="PANTHER" id="PTHR43791">
    <property type="entry name" value="PERMEASE-RELATED"/>
    <property type="match status" value="1"/>
</dbReference>
<dbReference type="OrthoDB" id="2985014at2759"/>
<dbReference type="VEuPathDB" id="FungiDB:HMPREF1541_05198"/>
<keyword evidence="5 6" id="KW-0472">Membrane</keyword>
<reference evidence="8 9" key="1">
    <citation type="submission" date="2013-03" db="EMBL/GenBank/DDBJ databases">
        <title>The Genome Sequence of Phialophora europaea CBS 101466.</title>
        <authorList>
            <consortium name="The Broad Institute Genomics Platform"/>
            <person name="Cuomo C."/>
            <person name="de Hoog S."/>
            <person name="Gorbushina A."/>
            <person name="Walker B."/>
            <person name="Young S.K."/>
            <person name="Zeng Q."/>
            <person name="Gargeya S."/>
            <person name="Fitzgerald M."/>
            <person name="Haas B."/>
            <person name="Abouelleil A."/>
            <person name="Allen A.W."/>
            <person name="Alvarado L."/>
            <person name="Arachchi H.M."/>
            <person name="Berlin A.M."/>
            <person name="Chapman S.B."/>
            <person name="Gainer-Dewar J."/>
            <person name="Goldberg J."/>
            <person name="Griggs A."/>
            <person name="Gujja S."/>
            <person name="Hansen M."/>
            <person name="Howarth C."/>
            <person name="Imamovic A."/>
            <person name="Ireland A."/>
            <person name="Larimer J."/>
            <person name="McCowan C."/>
            <person name="Murphy C."/>
            <person name="Pearson M."/>
            <person name="Poon T.W."/>
            <person name="Priest M."/>
            <person name="Roberts A."/>
            <person name="Saif S."/>
            <person name="Shea T."/>
            <person name="Sisk P."/>
            <person name="Sykes S."/>
            <person name="Wortman J."/>
            <person name="Nusbaum C."/>
            <person name="Birren B."/>
        </authorList>
    </citation>
    <scope>NUCLEOTIDE SEQUENCE [LARGE SCALE GENOMIC DNA]</scope>
    <source>
        <strain evidence="8 9">CBS 101466</strain>
    </source>
</reference>
<dbReference type="GO" id="GO:0022857">
    <property type="term" value="F:transmembrane transporter activity"/>
    <property type="evidence" value="ECO:0007669"/>
    <property type="project" value="InterPro"/>
</dbReference>
<feature type="transmembrane region" description="Helical" evidence="6">
    <location>
        <begin position="169"/>
        <end position="188"/>
    </location>
</feature>
<dbReference type="HOGENOM" id="CLU_001265_0_1_1"/>
<feature type="transmembrane region" description="Helical" evidence="6">
    <location>
        <begin position="304"/>
        <end position="327"/>
    </location>
</feature>
<dbReference type="Proteomes" id="UP000030752">
    <property type="component" value="Unassembled WGS sequence"/>
</dbReference>
<evidence type="ECO:0000259" key="7">
    <source>
        <dbReference type="PROSITE" id="PS50850"/>
    </source>
</evidence>
<comment type="subcellular location">
    <subcellularLocation>
        <location evidence="1">Membrane</location>
        <topology evidence="1">Multi-pass membrane protein</topology>
    </subcellularLocation>
</comment>
<name>W2RYT4_CYPE1</name>
<keyword evidence="2" id="KW-0813">Transport</keyword>
<dbReference type="AlphaFoldDB" id="W2RYT4"/>
<feature type="domain" description="Major facilitator superfamily (MFS) profile" evidence="7">
    <location>
        <begin position="67"/>
        <end position="494"/>
    </location>
</feature>
<feature type="transmembrane region" description="Helical" evidence="6">
    <location>
        <begin position="368"/>
        <end position="387"/>
    </location>
</feature>
<feature type="transmembrane region" description="Helical" evidence="6">
    <location>
        <begin position="110"/>
        <end position="128"/>
    </location>
</feature>
<feature type="transmembrane region" description="Helical" evidence="6">
    <location>
        <begin position="232"/>
        <end position="257"/>
    </location>
</feature>
<dbReference type="InterPro" id="IPR020846">
    <property type="entry name" value="MFS_dom"/>
</dbReference>
<protein>
    <recommendedName>
        <fullName evidence="7">Major facilitator superfamily (MFS) profile domain-containing protein</fullName>
    </recommendedName>
</protein>
<sequence>MVFFDFKQARREVEAEGVYIGGWGIKEAIIPRKYGDASQDRAEEVNAVKDWSEAEERRLVRKLDLRVLFPCCIVYFLAYLDRANMGYASTMQSKRPDNINVNLGLVGAQFNWAVSVTYFSVTALLLPSNLLMKKISGKRYFPIIMVLFGTVVCTIAATKNAAGLLAGRFFLGIPEAGVVSTCLLYFSFWYKPSERALRLGIFHAANSLASGVGGFLAVGVDRLNGVAGLESWRWLFLIEGLMPIVMSVPVYFMLLTFPEDSKALSERERHIAINRFGRGATRRTDATWSWPVFWQVITRPSTQVFFVAYVCVLIVATALGTFLPVIFNNFLDFSSTKSNVYTSAIYFVALAEYYLWSLHSDATRDRMWHYLFPIIIAIPCFAVWTHVSINQSYGSIKPIALYGLAFLGKSVSICQPAALAYRSATLYGATEQAVGGAVAVASLSVGSIIGPQIFPHADAPWYLPGFAASLATLSLTLILYASLPFWYLWEAQRRKRKYGHAMPLKALEDAGRAMTSEAARLQEQERQVLEEKGLGGDVETARHVEEVVEGGKEKR</sequence>
<evidence type="ECO:0000313" key="8">
    <source>
        <dbReference type="EMBL" id="ETN40918.1"/>
    </source>
</evidence>
<dbReference type="SUPFAM" id="SSF103473">
    <property type="entry name" value="MFS general substrate transporter"/>
    <property type="match status" value="1"/>
</dbReference>
<feature type="transmembrane region" description="Helical" evidence="6">
    <location>
        <begin position="200"/>
        <end position="220"/>
    </location>
</feature>
<evidence type="ECO:0000256" key="2">
    <source>
        <dbReference type="ARBA" id="ARBA00022448"/>
    </source>
</evidence>
<feature type="transmembrane region" description="Helical" evidence="6">
    <location>
        <begin position="433"/>
        <end position="454"/>
    </location>
</feature>
<keyword evidence="9" id="KW-1185">Reference proteome</keyword>
<organism evidence="8 9">
    <name type="scientific">Cyphellophora europaea (strain CBS 101466)</name>
    <name type="common">Phialophora europaea</name>
    <dbReference type="NCBI Taxonomy" id="1220924"/>
    <lineage>
        <taxon>Eukaryota</taxon>
        <taxon>Fungi</taxon>
        <taxon>Dikarya</taxon>
        <taxon>Ascomycota</taxon>
        <taxon>Pezizomycotina</taxon>
        <taxon>Eurotiomycetes</taxon>
        <taxon>Chaetothyriomycetidae</taxon>
        <taxon>Chaetothyriales</taxon>
        <taxon>Cyphellophoraceae</taxon>
        <taxon>Cyphellophora</taxon>
    </lineage>
</organism>
<dbReference type="RefSeq" id="XP_008717761.1">
    <property type="nucleotide sequence ID" value="XM_008719539.1"/>
</dbReference>
<dbReference type="GO" id="GO:0016020">
    <property type="term" value="C:membrane"/>
    <property type="evidence" value="ECO:0007669"/>
    <property type="project" value="UniProtKB-SubCell"/>
</dbReference>
<evidence type="ECO:0000256" key="1">
    <source>
        <dbReference type="ARBA" id="ARBA00004141"/>
    </source>
</evidence>
<evidence type="ECO:0000313" key="9">
    <source>
        <dbReference type="Proteomes" id="UP000030752"/>
    </source>
</evidence>
<dbReference type="EMBL" id="KB822720">
    <property type="protein sequence ID" value="ETN40918.1"/>
    <property type="molecule type" value="Genomic_DNA"/>
</dbReference>
<proteinExistence type="predicted"/>
<dbReference type="InterPro" id="IPR011701">
    <property type="entry name" value="MFS"/>
</dbReference>
<keyword evidence="3 6" id="KW-0812">Transmembrane</keyword>
<dbReference type="PROSITE" id="PS50850">
    <property type="entry name" value="MFS"/>
    <property type="match status" value="1"/>
</dbReference>
<evidence type="ECO:0000256" key="6">
    <source>
        <dbReference type="SAM" id="Phobius"/>
    </source>
</evidence>
<feature type="transmembrane region" description="Helical" evidence="6">
    <location>
        <begin position="466"/>
        <end position="489"/>
    </location>
</feature>
<dbReference type="PANTHER" id="PTHR43791:SF36">
    <property type="entry name" value="TRANSPORTER, PUTATIVE (AFU_ORTHOLOGUE AFUA_6G08340)-RELATED"/>
    <property type="match status" value="1"/>
</dbReference>
<evidence type="ECO:0000256" key="5">
    <source>
        <dbReference type="ARBA" id="ARBA00023136"/>
    </source>
</evidence>